<keyword evidence="13" id="KW-1185">Reference proteome</keyword>
<evidence type="ECO:0000256" key="3">
    <source>
        <dbReference type="ARBA" id="ARBA00022452"/>
    </source>
</evidence>
<dbReference type="PANTHER" id="PTHR40980:SF4">
    <property type="entry name" value="TONB-DEPENDENT RECEPTOR-LIKE BETA-BARREL DOMAIN-CONTAINING PROTEIN"/>
    <property type="match status" value="1"/>
</dbReference>
<dbReference type="PROSITE" id="PS52016">
    <property type="entry name" value="TONB_DEPENDENT_REC_3"/>
    <property type="match status" value="1"/>
</dbReference>
<dbReference type="InterPro" id="IPR012910">
    <property type="entry name" value="Plug_dom"/>
</dbReference>
<dbReference type="GO" id="GO:0009279">
    <property type="term" value="C:cell outer membrane"/>
    <property type="evidence" value="ECO:0007669"/>
    <property type="project" value="UniProtKB-SubCell"/>
</dbReference>
<proteinExistence type="inferred from homology"/>
<dbReference type="Pfam" id="PF07715">
    <property type="entry name" value="Plug"/>
    <property type="match status" value="1"/>
</dbReference>
<feature type="domain" description="TonB-dependent receptor plug" evidence="11">
    <location>
        <begin position="62"/>
        <end position="162"/>
    </location>
</feature>
<organism evidence="12 13">
    <name type="scientific">Pseudoteredinibacter isoporae</name>
    <dbReference type="NCBI Taxonomy" id="570281"/>
    <lineage>
        <taxon>Bacteria</taxon>
        <taxon>Pseudomonadati</taxon>
        <taxon>Pseudomonadota</taxon>
        <taxon>Gammaproteobacteria</taxon>
        <taxon>Cellvibrionales</taxon>
        <taxon>Cellvibrionaceae</taxon>
        <taxon>Pseudoteredinibacter</taxon>
    </lineage>
</organism>
<dbReference type="InterPro" id="IPR010104">
    <property type="entry name" value="TonB_rcpt_bac"/>
</dbReference>
<dbReference type="Pfam" id="PF00593">
    <property type="entry name" value="TonB_dep_Rec_b-barrel"/>
    <property type="match status" value="1"/>
</dbReference>
<dbReference type="RefSeq" id="WP_166852118.1">
    <property type="nucleotide sequence ID" value="NZ_JAAONY010000001.1"/>
</dbReference>
<dbReference type="NCBIfam" id="TIGR01782">
    <property type="entry name" value="TonB-Xanth-Caul"/>
    <property type="match status" value="1"/>
</dbReference>
<keyword evidence="2 8" id="KW-0813">Transport</keyword>
<evidence type="ECO:0000259" key="10">
    <source>
        <dbReference type="Pfam" id="PF00593"/>
    </source>
</evidence>
<sequence>MAKATQHTFLPSQLAVAIATSIVASGFASNSVAQNNEKLEEIIVFGNAASLNRALEKQRMADNIKSIVSADSIGKLPDTNVSEALQRVPGVSIERDQGEGRFVSVRGLSADLNSVSINGMSTPSPESDRRAVALDVIPSDLVETLEVTKSITPDMDADAIGGSVEVKSVSGFDRDGLFYSFSSEGSYDDLSGESSPKFSASASNIFSVGEGSDNLAIAGAVSWFDREFGSNNIETGGKWEIEKGEAKLEEFEQRNYDITRERLGAAFNIDYKISDNHQIYLRNLFSEYTDTEQRLANIIEFEDALAPGELGSLKEDDYIDGDGNEFEDTPIAVRELKQRLETQKIYSSVFGGEYKLDDWTLEYNIGYSKSEEVEPEHMAEAKFVAHIEGDVGFSNGSQPRPIVPESFYDPSRYFLESVELATSQTQDEASSFKFDASKATEIAGNPTTLKFGAKFTQREKTADETVYKVEETLNPLSDFVSNDVNYKLHRFGPGINSGEVLQAIQGEERELDIEESNAGDWTIEEDLRAVYAMATMDIDQLRLVFGARYQEVDFDASGFAYDDDAEDDQQIRPRRASRKDSHFLPALHLRYSVSENTQLRAAWTNSVVRPTFEQARPGYILEDDGEKGSFGNPQLKPWETSNLDLGVEHYMGFAGVVSAFAFYKDIDTFIYDTITDQLDGFDTIEEAEIALNGQNAKLYGVEFAWSKQLNELPEPFNGLLLSANLTLAESDAEINTIEGPRSIRLPQQSDTTGNFTIGYDNDKLSLRLAANYKSDYLDEINAESPVNDIVVDDHFQLDFSARYFVQDNIQIFFEAININDEPFYSYVSSPRWNAQYEDYGPTFKLGATITNF</sequence>
<dbReference type="InParanoid" id="A0A7X0MWT2"/>
<dbReference type="Gene3D" id="2.40.170.20">
    <property type="entry name" value="TonB-dependent receptor, beta-barrel domain"/>
    <property type="match status" value="1"/>
</dbReference>
<name>A0A7X0MWT2_9GAMM</name>
<evidence type="ECO:0000256" key="7">
    <source>
        <dbReference type="ARBA" id="ARBA00023237"/>
    </source>
</evidence>
<protein>
    <submittedName>
        <fullName evidence="12">TonB-dependent receptor</fullName>
    </submittedName>
</protein>
<reference evidence="12 13" key="1">
    <citation type="submission" date="2020-08" db="EMBL/GenBank/DDBJ databases">
        <title>Genomic Encyclopedia of Type Strains, Phase IV (KMG-IV): sequencing the most valuable type-strain genomes for metagenomic binning, comparative biology and taxonomic classification.</title>
        <authorList>
            <person name="Goeker M."/>
        </authorList>
    </citation>
    <scope>NUCLEOTIDE SEQUENCE [LARGE SCALE GENOMIC DNA]</scope>
    <source>
        <strain evidence="12 13">DSM 22368</strain>
    </source>
</reference>
<evidence type="ECO:0000313" key="13">
    <source>
        <dbReference type="Proteomes" id="UP000528457"/>
    </source>
</evidence>
<dbReference type="Proteomes" id="UP000528457">
    <property type="component" value="Unassembled WGS sequence"/>
</dbReference>
<accession>A0A7X0MWT2</accession>
<dbReference type="EMBL" id="JACHHT010000001">
    <property type="protein sequence ID" value="MBB6520142.1"/>
    <property type="molecule type" value="Genomic_DNA"/>
</dbReference>
<evidence type="ECO:0000256" key="9">
    <source>
        <dbReference type="RuleBase" id="RU003357"/>
    </source>
</evidence>
<keyword evidence="7 8" id="KW-0998">Cell outer membrane</keyword>
<comment type="caution">
    <text evidence="12">The sequence shown here is derived from an EMBL/GenBank/DDBJ whole genome shotgun (WGS) entry which is preliminary data.</text>
</comment>
<dbReference type="SUPFAM" id="SSF56935">
    <property type="entry name" value="Porins"/>
    <property type="match status" value="1"/>
</dbReference>
<keyword evidence="5 9" id="KW-0798">TonB box</keyword>
<dbReference type="InterPro" id="IPR036942">
    <property type="entry name" value="Beta-barrel_TonB_sf"/>
</dbReference>
<dbReference type="Gene3D" id="2.170.130.10">
    <property type="entry name" value="TonB-dependent receptor, plug domain"/>
    <property type="match status" value="1"/>
</dbReference>
<keyword evidence="3 8" id="KW-1134">Transmembrane beta strand</keyword>
<comment type="similarity">
    <text evidence="8 9">Belongs to the TonB-dependent receptor family.</text>
</comment>
<keyword evidence="12" id="KW-0675">Receptor</keyword>
<comment type="subcellular location">
    <subcellularLocation>
        <location evidence="1 8">Cell outer membrane</location>
        <topology evidence="1 8">Multi-pass membrane protein</topology>
    </subcellularLocation>
</comment>
<dbReference type="CDD" id="cd01347">
    <property type="entry name" value="ligand_gated_channel"/>
    <property type="match status" value="1"/>
</dbReference>
<evidence type="ECO:0000313" key="12">
    <source>
        <dbReference type="EMBL" id="MBB6520142.1"/>
    </source>
</evidence>
<evidence type="ECO:0000256" key="5">
    <source>
        <dbReference type="ARBA" id="ARBA00023077"/>
    </source>
</evidence>
<evidence type="ECO:0000256" key="8">
    <source>
        <dbReference type="PROSITE-ProRule" id="PRU01360"/>
    </source>
</evidence>
<gene>
    <name evidence="12" type="ORF">HNR48_000420</name>
</gene>
<evidence type="ECO:0000256" key="6">
    <source>
        <dbReference type="ARBA" id="ARBA00023136"/>
    </source>
</evidence>
<keyword evidence="6 8" id="KW-0472">Membrane</keyword>
<dbReference type="InterPro" id="IPR037066">
    <property type="entry name" value="Plug_dom_sf"/>
</dbReference>
<dbReference type="AlphaFoldDB" id="A0A7X0MWT2"/>
<dbReference type="PANTHER" id="PTHR40980">
    <property type="entry name" value="PLUG DOMAIN-CONTAINING PROTEIN"/>
    <property type="match status" value="1"/>
</dbReference>
<evidence type="ECO:0000256" key="4">
    <source>
        <dbReference type="ARBA" id="ARBA00022692"/>
    </source>
</evidence>
<evidence type="ECO:0000256" key="1">
    <source>
        <dbReference type="ARBA" id="ARBA00004571"/>
    </source>
</evidence>
<dbReference type="InterPro" id="IPR039426">
    <property type="entry name" value="TonB-dep_rcpt-like"/>
</dbReference>
<evidence type="ECO:0000256" key="2">
    <source>
        <dbReference type="ARBA" id="ARBA00022448"/>
    </source>
</evidence>
<dbReference type="InterPro" id="IPR000531">
    <property type="entry name" value="Beta-barrel_TonB"/>
</dbReference>
<feature type="domain" description="TonB-dependent receptor-like beta-barrel" evidence="10">
    <location>
        <begin position="422"/>
        <end position="818"/>
    </location>
</feature>
<evidence type="ECO:0000259" key="11">
    <source>
        <dbReference type="Pfam" id="PF07715"/>
    </source>
</evidence>
<keyword evidence="4 8" id="KW-0812">Transmembrane</keyword>